<evidence type="ECO:0000313" key="3">
    <source>
        <dbReference type="Proteomes" id="UP000054564"/>
    </source>
</evidence>
<feature type="region of interest" description="Disordered" evidence="1">
    <location>
        <begin position="124"/>
        <end position="185"/>
    </location>
</feature>
<accession>A0A0L0VUN5</accession>
<gene>
    <name evidence="2" type="ORF">PSTG_03920</name>
</gene>
<dbReference type="Proteomes" id="UP000054564">
    <property type="component" value="Unassembled WGS sequence"/>
</dbReference>
<name>A0A0L0VUN5_9BASI</name>
<proteinExistence type="predicted"/>
<organism evidence="2 3">
    <name type="scientific">Puccinia striiformis f. sp. tritici PST-78</name>
    <dbReference type="NCBI Taxonomy" id="1165861"/>
    <lineage>
        <taxon>Eukaryota</taxon>
        <taxon>Fungi</taxon>
        <taxon>Dikarya</taxon>
        <taxon>Basidiomycota</taxon>
        <taxon>Pucciniomycotina</taxon>
        <taxon>Pucciniomycetes</taxon>
        <taxon>Pucciniales</taxon>
        <taxon>Pucciniaceae</taxon>
        <taxon>Puccinia</taxon>
    </lineage>
</organism>
<evidence type="ECO:0000313" key="2">
    <source>
        <dbReference type="EMBL" id="KNF02971.1"/>
    </source>
</evidence>
<comment type="caution">
    <text evidence="2">The sequence shown here is derived from an EMBL/GenBank/DDBJ whole genome shotgun (WGS) entry which is preliminary data.</text>
</comment>
<feature type="compositionally biased region" description="Polar residues" evidence="1">
    <location>
        <begin position="157"/>
        <end position="185"/>
    </location>
</feature>
<dbReference type="EMBL" id="AJIL01000020">
    <property type="protein sequence ID" value="KNF02971.1"/>
    <property type="molecule type" value="Genomic_DNA"/>
</dbReference>
<dbReference type="STRING" id="1165861.A0A0L0VUN5"/>
<dbReference type="AlphaFoldDB" id="A0A0L0VUN5"/>
<protein>
    <submittedName>
        <fullName evidence="2">Uncharacterized protein</fullName>
    </submittedName>
</protein>
<reference evidence="3" key="1">
    <citation type="submission" date="2014-03" db="EMBL/GenBank/DDBJ databases">
        <title>The Genome Sequence of Puccinia striiformis f. sp. tritici PST-78.</title>
        <authorList>
            <consortium name="The Broad Institute Genome Sequencing Platform"/>
            <person name="Cuomo C."/>
            <person name="Hulbert S."/>
            <person name="Chen X."/>
            <person name="Walker B."/>
            <person name="Young S.K."/>
            <person name="Zeng Q."/>
            <person name="Gargeya S."/>
            <person name="Fitzgerald M."/>
            <person name="Haas B."/>
            <person name="Abouelleil A."/>
            <person name="Alvarado L."/>
            <person name="Arachchi H.M."/>
            <person name="Berlin A.M."/>
            <person name="Chapman S.B."/>
            <person name="Goldberg J."/>
            <person name="Griggs A."/>
            <person name="Gujja S."/>
            <person name="Hansen M."/>
            <person name="Howarth C."/>
            <person name="Imamovic A."/>
            <person name="Larimer J."/>
            <person name="McCowan C."/>
            <person name="Montmayeur A."/>
            <person name="Murphy C."/>
            <person name="Neiman D."/>
            <person name="Pearson M."/>
            <person name="Priest M."/>
            <person name="Roberts A."/>
            <person name="Saif S."/>
            <person name="Shea T."/>
            <person name="Sisk P."/>
            <person name="Sykes S."/>
            <person name="Wortman J."/>
            <person name="Nusbaum C."/>
            <person name="Birren B."/>
        </authorList>
    </citation>
    <scope>NUCLEOTIDE SEQUENCE [LARGE SCALE GENOMIC DNA]</scope>
    <source>
        <strain evidence="3">race PST-78</strain>
    </source>
</reference>
<evidence type="ECO:0000256" key="1">
    <source>
        <dbReference type="SAM" id="MobiDB-lite"/>
    </source>
</evidence>
<sequence>MAIHNLLNPQPSEVQIPMSVVDLFDFECQVSTKWITDTQHLHCNNLLRHLHNHDSEVLVHHGHKRKRKIVGMCLRDADAKYNTLARMHRWNIPTQLDLQHLASNTSVNLDFTAHAFLATGKVDKENPLKPGKFQADGSGSPDVCTHQQAQHPFPLQADSSGSPDVYTHQQAQHPRTTGMNITQPDPSEAVIWVPSALRPMISAMSDPLYISKVEQNIKASQQATK</sequence>
<keyword evidence="3" id="KW-1185">Reference proteome</keyword>